<feature type="region of interest" description="Disordered" evidence="1">
    <location>
        <begin position="174"/>
        <end position="214"/>
    </location>
</feature>
<feature type="region of interest" description="Disordered" evidence="1">
    <location>
        <begin position="83"/>
        <end position="106"/>
    </location>
</feature>
<sequence length="825" mass="83811">MTADAVVPRSVDDSGAVQGAPGESLPSVAEAVLAMAGVGATEGAAEGDGEAGADAEAAAVAEAVAEAEAAAVAEAEAAAVAEAEAEVGAGPDGEAAEAAEAAPDGTAGAVVVATPAAPEAEAARESVPVPAEPESAEAVPEASAAVGVAEPALPVAQPEAVVAVALPAEPKPAVADAAPTSAPAPHAEPEPAVADAAPTSAPTSAPAPHAEPEPATALVAAGPLPPLPDVLEVFVEASAQPPHSPAPVFSRPALDGLNLWRGATRTGRVARLGLAAAVIVACAADLPGPRSAPMIDDQQTAVAQGHGPGRPYPTDAGKASGEILPSAGVKAGVPDCSPEHPAGWLREENQIPGTAAWEDAKHTRAGSVNGYLNRSSAQCGDTVTAYLSSPVPVSGASLSAYRMGYYGGAGGRLVWQTKHLTLGPQAQATVTGPELLTEAPWKASLSFHITGQWTPGYYLLVVRAPGQTPSSIPLVVRADGDTAPLGFQASVLTYQAYNTFGGHSAYADAAHKAAASTVVSFDRPYEDGGYYSPYQYELPLIREMEKLGIDVDYFTDLDADADPGRLKQHRGIVTGGHSEYWTRRMYDGAVAARQAGVNLAFFGANAVYTAARLTGSPTGPDRRVVIRRTVAGDSVAAADPSQATVNWADPPLRRPEAALIGQGYGYLGANGSLRVLHPDSWIFANTGVTIGQVLRNTVGGEYDQVDVNKPTTPRDIDVLAAMPMRFANGHAGMATTTYYVATSQAGVFDAGTTYWPCVVSGDCLHLAATPAPARQVMEQVTDNILTAFAAGPAGLAHPSTPNLPPSAEGLVASAKEPGDVALRSY</sequence>
<evidence type="ECO:0000256" key="1">
    <source>
        <dbReference type="SAM" id="MobiDB-lite"/>
    </source>
</evidence>
<dbReference type="InterPro" id="IPR051425">
    <property type="entry name" value="Formin_Homology"/>
</dbReference>
<organism evidence="3 4">
    <name type="scientific">Catenulispora subtropica</name>
    <dbReference type="NCBI Taxonomy" id="450798"/>
    <lineage>
        <taxon>Bacteria</taxon>
        <taxon>Bacillati</taxon>
        <taxon>Actinomycetota</taxon>
        <taxon>Actinomycetes</taxon>
        <taxon>Catenulisporales</taxon>
        <taxon>Catenulisporaceae</taxon>
        <taxon>Catenulispora</taxon>
    </lineage>
</organism>
<feature type="region of interest" description="Disordered" evidence="1">
    <location>
        <begin position="1"/>
        <end position="23"/>
    </location>
</feature>
<evidence type="ECO:0000313" key="3">
    <source>
        <dbReference type="EMBL" id="GAA1970085.1"/>
    </source>
</evidence>
<dbReference type="EMBL" id="BAAAQM010000015">
    <property type="protein sequence ID" value="GAA1970085.1"/>
    <property type="molecule type" value="Genomic_DNA"/>
</dbReference>
<dbReference type="RefSeq" id="WP_344657734.1">
    <property type="nucleotide sequence ID" value="NZ_BAAAQM010000015.1"/>
</dbReference>
<name>A0ABN2RJD9_9ACTN</name>
<gene>
    <name evidence="3" type="ORF">GCM10009838_31250</name>
</gene>
<evidence type="ECO:0000313" key="4">
    <source>
        <dbReference type="Proteomes" id="UP001499854"/>
    </source>
</evidence>
<dbReference type="Pfam" id="PF20254">
    <property type="entry name" value="DMFA2_C"/>
    <property type="match status" value="1"/>
</dbReference>
<proteinExistence type="predicted"/>
<feature type="domain" description="N,N-dimethylformamidase beta subunit-like C-terminal" evidence="2">
    <location>
        <begin position="398"/>
        <end position="759"/>
    </location>
</feature>
<evidence type="ECO:0000259" key="2">
    <source>
        <dbReference type="Pfam" id="PF20254"/>
    </source>
</evidence>
<keyword evidence="4" id="KW-1185">Reference proteome</keyword>
<dbReference type="PANTHER" id="PTHR45725">
    <property type="entry name" value="FORMIN HOMOLOGY 2 FAMILY MEMBER"/>
    <property type="match status" value="1"/>
</dbReference>
<protein>
    <recommendedName>
        <fullName evidence="2">N,N-dimethylformamidase beta subunit-like C-terminal domain-containing protein</fullName>
    </recommendedName>
</protein>
<accession>A0ABN2RJD9</accession>
<dbReference type="PANTHER" id="PTHR45725:SF18">
    <property type="entry name" value="ORC1-LIKE AAA ATPASE DOMAIN-CONTAINING PROTEIN"/>
    <property type="match status" value="1"/>
</dbReference>
<dbReference type="InterPro" id="IPR046540">
    <property type="entry name" value="DMFA2_C"/>
</dbReference>
<dbReference type="Proteomes" id="UP001499854">
    <property type="component" value="Unassembled WGS sequence"/>
</dbReference>
<reference evidence="3 4" key="1">
    <citation type="journal article" date="2019" name="Int. J. Syst. Evol. Microbiol.">
        <title>The Global Catalogue of Microorganisms (GCM) 10K type strain sequencing project: providing services to taxonomists for standard genome sequencing and annotation.</title>
        <authorList>
            <consortium name="The Broad Institute Genomics Platform"/>
            <consortium name="The Broad Institute Genome Sequencing Center for Infectious Disease"/>
            <person name="Wu L."/>
            <person name="Ma J."/>
        </authorList>
    </citation>
    <scope>NUCLEOTIDE SEQUENCE [LARGE SCALE GENOMIC DNA]</scope>
    <source>
        <strain evidence="3 4">JCM 16013</strain>
    </source>
</reference>
<comment type="caution">
    <text evidence="3">The sequence shown here is derived from an EMBL/GenBank/DDBJ whole genome shotgun (WGS) entry which is preliminary data.</text>
</comment>